<evidence type="ECO:0000256" key="4">
    <source>
        <dbReference type="SAM" id="SignalP"/>
    </source>
</evidence>
<dbReference type="Gene3D" id="2.40.160.10">
    <property type="entry name" value="Porin"/>
    <property type="match status" value="1"/>
</dbReference>
<dbReference type="GO" id="GO:0015288">
    <property type="term" value="F:porin activity"/>
    <property type="evidence" value="ECO:0007669"/>
    <property type="project" value="TreeGrafter"/>
</dbReference>
<dbReference type="Pfam" id="PF03573">
    <property type="entry name" value="OprD"/>
    <property type="match status" value="1"/>
</dbReference>
<protein>
    <submittedName>
        <fullName evidence="5">Porin-like protein NicP</fullName>
    </submittedName>
</protein>
<gene>
    <name evidence="5" type="primary">nicP_14</name>
    <name evidence="5" type="ORF">PS918_05626</name>
</gene>
<evidence type="ECO:0000313" key="6">
    <source>
        <dbReference type="Proteomes" id="UP000326611"/>
    </source>
</evidence>
<evidence type="ECO:0000256" key="3">
    <source>
        <dbReference type="ARBA" id="ARBA00022729"/>
    </source>
</evidence>
<dbReference type="InterPro" id="IPR023614">
    <property type="entry name" value="Porin_dom_sf"/>
</dbReference>
<accession>A0A5E7UST8</accession>
<dbReference type="PANTHER" id="PTHR34596">
    <property type="entry name" value="CHITOPORIN"/>
    <property type="match status" value="1"/>
</dbReference>
<proteinExistence type="inferred from homology"/>
<dbReference type="EMBL" id="CABVIY010000009">
    <property type="protein sequence ID" value="VVQ13595.1"/>
    <property type="molecule type" value="Genomic_DNA"/>
</dbReference>
<dbReference type="RefSeq" id="WP_150773422.1">
    <property type="nucleotide sequence ID" value="NZ_CABVIY010000009.1"/>
</dbReference>
<dbReference type="GO" id="GO:0016020">
    <property type="term" value="C:membrane"/>
    <property type="evidence" value="ECO:0007669"/>
    <property type="project" value="InterPro"/>
</dbReference>
<organism evidence="5 6">
    <name type="scientific">Pseudomonas fluorescens</name>
    <dbReference type="NCBI Taxonomy" id="294"/>
    <lineage>
        <taxon>Bacteria</taxon>
        <taxon>Pseudomonadati</taxon>
        <taxon>Pseudomonadota</taxon>
        <taxon>Gammaproteobacteria</taxon>
        <taxon>Pseudomonadales</taxon>
        <taxon>Pseudomonadaceae</taxon>
        <taxon>Pseudomonas</taxon>
    </lineage>
</organism>
<dbReference type="InterPro" id="IPR005318">
    <property type="entry name" value="OM_porin_bac"/>
</dbReference>
<comment type="similarity">
    <text evidence="1">Belongs to the outer membrane porin (Opr) (TC 1.B.25) family.</text>
</comment>
<feature type="chain" id="PRO_5022839714" evidence="4">
    <location>
        <begin position="27"/>
        <end position="422"/>
    </location>
</feature>
<keyword evidence="3 4" id="KW-0732">Signal</keyword>
<evidence type="ECO:0000256" key="1">
    <source>
        <dbReference type="ARBA" id="ARBA00009075"/>
    </source>
</evidence>
<feature type="signal peptide" evidence="4">
    <location>
        <begin position="1"/>
        <end position="26"/>
    </location>
</feature>
<sequence precursor="true">MKQILPATGSVLSMALVSSFSAGATAAERGFVEDTTATLQARNYYFSRDFSDIVGANQQSKAEEWAQGFILNVKSGYTQGTVGFGVDLIGLLGLKLDSSPDRVNTGLLPVQDDGRAANDYSRIEAALKVRYSKTELKVGELQPNLPVLVFSDIRLLPPSYQGASISSSEINGLTLQAGHLNSTSLRNEAGDEKMQAMLGHVPQRQVSSDGFNFAGADYAFNDKRSSVSSWYGQLEDIYNQRFLGLKHSEPLGDWTLGANLGYFDSREDGKKLLGNIDNQAFFSLLSAKRGGHTFYVGYQGMFGDSAFPRVFANISPLGNEVPTYEFAYTDERSWQVRYDYDFAALGVPGLTSTVRYITGNNVDTGQGFEGKDRERDLDIGYVLQSGSLKGLGIRVRNAMARSNYRSDIDENRLILSYTWSLL</sequence>
<dbReference type="Proteomes" id="UP000326611">
    <property type="component" value="Unassembled WGS sequence"/>
</dbReference>
<reference evidence="5 6" key="1">
    <citation type="submission" date="2019-09" db="EMBL/GenBank/DDBJ databases">
        <authorList>
            <person name="Chandra G."/>
            <person name="Truman W A."/>
        </authorList>
    </citation>
    <scope>NUCLEOTIDE SEQUENCE [LARGE SCALE GENOMIC DNA]</scope>
    <source>
        <strain evidence="5">PS918</strain>
    </source>
</reference>
<keyword evidence="2" id="KW-0813">Transport</keyword>
<dbReference type="OrthoDB" id="6759120at2"/>
<name>A0A5E7UST8_PSEFL</name>
<evidence type="ECO:0000256" key="2">
    <source>
        <dbReference type="ARBA" id="ARBA00022448"/>
    </source>
</evidence>
<dbReference type="PANTHER" id="PTHR34596:SF2">
    <property type="entry name" value="CHITOPORIN"/>
    <property type="match status" value="1"/>
</dbReference>
<dbReference type="AlphaFoldDB" id="A0A5E7UST8"/>
<evidence type="ECO:0000313" key="5">
    <source>
        <dbReference type="EMBL" id="VVQ13595.1"/>
    </source>
</evidence>